<organism evidence="1 2">
    <name type="scientific">Sanguibacter antarcticus</name>
    <dbReference type="NCBI Taxonomy" id="372484"/>
    <lineage>
        <taxon>Bacteria</taxon>
        <taxon>Bacillati</taxon>
        <taxon>Actinomycetota</taxon>
        <taxon>Actinomycetes</taxon>
        <taxon>Micrococcales</taxon>
        <taxon>Sanguibacteraceae</taxon>
        <taxon>Sanguibacter</taxon>
    </lineage>
</organism>
<reference evidence="1 2" key="1">
    <citation type="submission" date="2017-10" db="EMBL/GenBank/DDBJ databases">
        <title>Sequencing the genomes of 1000 actinobacteria strains.</title>
        <authorList>
            <person name="Klenk H.-P."/>
        </authorList>
    </citation>
    <scope>NUCLEOTIDE SEQUENCE [LARGE SCALE GENOMIC DNA]</scope>
    <source>
        <strain evidence="1 2">DSM 18966</strain>
    </source>
</reference>
<sequence length="133" mass="14286">MSEPQPALISEADTVLCRQVPSALLDEACGIMSTAFTPSPRDAGRLSTLHAVDPYEAHRRYTEELELESAGTWGIEVGLASSLHLPAYEDSCLPGMPADHASVVFTAHTKGQQAQRARKLRDAALSQGPLFTP</sequence>
<comment type="caution">
    <text evidence="1">The sequence shown here is derived from an EMBL/GenBank/DDBJ whole genome shotgun (WGS) entry which is preliminary data.</text>
</comment>
<dbReference type="AlphaFoldDB" id="A0A2A9E3N7"/>
<dbReference type="Proteomes" id="UP000225548">
    <property type="component" value="Unassembled WGS sequence"/>
</dbReference>
<proteinExistence type="predicted"/>
<evidence type="ECO:0000313" key="2">
    <source>
        <dbReference type="Proteomes" id="UP000225548"/>
    </source>
</evidence>
<accession>A0A2A9E3N7</accession>
<dbReference type="EMBL" id="PDJG01000001">
    <property type="protein sequence ID" value="PFG33647.1"/>
    <property type="molecule type" value="Genomic_DNA"/>
</dbReference>
<protein>
    <submittedName>
        <fullName evidence="1">Uncharacterized protein</fullName>
    </submittedName>
</protein>
<name>A0A2A9E3N7_9MICO</name>
<evidence type="ECO:0000313" key="1">
    <source>
        <dbReference type="EMBL" id="PFG33647.1"/>
    </source>
</evidence>
<gene>
    <name evidence="1" type="ORF">ATL42_1530</name>
</gene>
<keyword evidence="2" id="KW-1185">Reference proteome</keyword>